<feature type="transmembrane region" description="Helical" evidence="6">
    <location>
        <begin position="193"/>
        <end position="210"/>
    </location>
</feature>
<evidence type="ECO:0000256" key="3">
    <source>
        <dbReference type="ARBA" id="ARBA00022692"/>
    </source>
</evidence>
<dbReference type="Pfam" id="PF01545">
    <property type="entry name" value="Cation_efflux"/>
    <property type="match status" value="1"/>
</dbReference>
<evidence type="ECO:0000256" key="6">
    <source>
        <dbReference type="SAM" id="Phobius"/>
    </source>
</evidence>
<dbReference type="Gene3D" id="3.30.70.1350">
    <property type="entry name" value="Cation efflux protein, cytoplasmic domain"/>
    <property type="match status" value="1"/>
</dbReference>
<keyword evidence="5 6" id="KW-0472">Membrane</keyword>
<feature type="transmembrane region" description="Helical" evidence="6">
    <location>
        <begin position="113"/>
        <end position="134"/>
    </location>
</feature>
<feature type="transmembrane region" description="Helical" evidence="6">
    <location>
        <begin position="9"/>
        <end position="30"/>
    </location>
</feature>
<dbReference type="GO" id="GO:0016020">
    <property type="term" value="C:membrane"/>
    <property type="evidence" value="ECO:0007669"/>
    <property type="project" value="UniProtKB-SubCell"/>
</dbReference>
<reference evidence="8 9" key="1">
    <citation type="submission" date="2020-01" db="EMBL/GenBank/DDBJ databases">
        <authorList>
            <person name="Kim M.K."/>
        </authorList>
    </citation>
    <scope>NUCLEOTIDE SEQUENCE [LARGE SCALE GENOMIC DNA]</scope>
    <source>
        <strain evidence="8 9">172606-1</strain>
    </source>
</reference>
<proteinExistence type="predicted"/>
<dbReference type="PANTHER" id="PTHR13414:SF9">
    <property type="entry name" value="PROTON-COUPLED ZINC ANTIPORTER SLC30A9, MITOCHONDRIAL"/>
    <property type="match status" value="1"/>
</dbReference>
<dbReference type="KEGG" id="rhoz:GXP67_08315"/>
<dbReference type="Proteomes" id="UP000480178">
    <property type="component" value="Chromosome"/>
</dbReference>
<keyword evidence="9" id="KW-1185">Reference proteome</keyword>
<evidence type="ECO:0000256" key="4">
    <source>
        <dbReference type="ARBA" id="ARBA00022989"/>
    </source>
</evidence>
<gene>
    <name evidence="8" type="ORF">GXP67_08315</name>
</gene>
<dbReference type="InterPro" id="IPR002524">
    <property type="entry name" value="Cation_efflux"/>
</dbReference>
<dbReference type="InterPro" id="IPR036837">
    <property type="entry name" value="Cation_efflux_CTD_sf"/>
</dbReference>
<organism evidence="8 9">
    <name type="scientific">Rhodocytophaga rosea</name>
    <dbReference type="NCBI Taxonomy" id="2704465"/>
    <lineage>
        <taxon>Bacteria</taxon>
        <taxon>Pseudomonadati</taxon>
        <taxon>Bacteroidota</taxon>
        <taxon>Cytophagia</taxon>
        <taxon>Cytophagales</taxon>
        <taxon>Rhodocytophagaceae</taxon>
        <taxon>Rhodocytophaga</taxon>
    </lineage>
</organism>
<dbReference type="AlphaFoldDB" id="A0A6C0GF71"/>
<evidence type="ECO:0000259" key="7">
    <source>
        <dbReference type="Pfam" id="PF01545"/>
    </source>
</evidence>
<accession>A0A6C0GF71</accession>
<dbReference type="GO" id="GO:0006829">
    <property type="term" value="P:zinc ion transport"/>
    <property type="evidence" value="ECO:0007669"/>
    <property type="project" value="InterPro"/>
</dbReference>
<dbReference type="GO" id="GO:0008324">
    <property type="term" value="F:monoatomic cation transmembrane transporter activity"/>
    <property type="evidence" value="ECO:0007669"/>
    <property type="project" value="InterPro"/>
</dbReference>
<dbReference type="NCBIfam" id="TIGR01297">
    <property type="entry name" value="CDF"/>
    <property type="match status" value="1"/>
</dbReference>
<dbReference type="InterPro" id="IPR058533">
    <property type="entry name" value="Cation_efflux_TM"/>
</dbReference>
<comment type="subcellular location">
    <subcellularLocation>
        <location evidence="1">Membrane</location>
        <topology evidence="1">Multi-pass membrane protein</topology>
    </subcellularLocation>
</comment>
<evidence type="ECO:0000256" key="2">
    <source>
        <dbReference type="ARBA" id="ARBA00022448"/>
    </source>
</evidence>
<dbReference type="Gene3D" id="1.20.1510.10">
    <property type="entry name" value="Cation efflux protein transmembrane domain"/>
    <property type="match status" value="1"/>
</dbReference>
<keyword evidence="2" id="KW-0813">Transport</keyword>
<dbReference type="SUPFAM" id="SSF160240">
    <property type="entry name" value="Cation efflux protein cytoplasmic domain-like"/>
    <property type="match status" value="1"/>
</dbReference>
<sequence>MAGGSSKAGIYGAVAANVAIAITKFIAAAFTGSSAMLSEGIHSVVDTGNGLLLLLGLKRSLKPADEQHPFGHGKEYYFWSLIVAVLIFAIGGGMSVYEGLIHLQHPEPITDPFWNYITLGFALFFEGMSSYIILKQIAVERGEQSYWQAIKASKDPAVFAVLYENAGAIFGLMIAFIGVFLGHTLENPFIDGVASILIGLVLVIIAVMLVNESKGLLIGEAADSRLISQISKLVQSEPSVESFKVPLSMHFGPQEILLVLNVQFRQNMSTADIEQATNRIEKIIRTKYPEVKRIYIEANRPAQVEESLRNK</sequence>
<name>A0A6C0GF71_9BACT</name>
<dbReference type="PANTHER" id="PTHR13414">
    <property type="entry name" value="HUEL-CATION TRANSPORTER"/>
    <property type="match status" value="1"/>
</dbReference>
<protein>
    <submittedName>
        <fullName evidence="8">Cation transporter</fullName>
    </submittedName>
</protein>
<dbReference type="SUPFAM" id="SSF161111">
    <property type="entry name" value="Cation efflux protein transmembrane domain-like"/>
    <property type="match status" value="1"/>
</dbReference>
<evidence type="ECO:0000313" key="9">
    <source>
        <dbReference type="Proteomes" id="UP000480178"/>
    </source>
</evidence>
<feature type="transmembrane region" description="Helical" evidence="6">
    <location>
        <begin position="155"/>
        <end position="181"/>
    </location>
</feature>
<evidence type="ECO:0000313" key="8">
    <source>
        <dbReference type="EMBL" id="QHT66661.1"/>
    </source>
</evidence>
<dbReference type="RefSeq" id="WP_162442715.1">
    <property type="nucleotide sequence ID" value="NZ_CP048222.1"/>
</dbReference>
<feature type="transmembrane region" description="Helical" evidence="6">
    <location>
        <begin position="76"/>
        <end position="97"/>
    </location>
</feature>
<dbReference type="InterPro" id="IPR040177">
    <property type="entry name" value="SLC30A9"/>
</dbReference>
<dbReference type="EMBL" id="CP048222">
    <property type="protein sequence ID" value="QHT66661.1"/>
    <property type="molecule type" value="Genomic_DNA"/>
</dbReference>
<evidence type="ECO:0000256" key="1">
    <source>
        <dbReference type="ARBA" id="ARBA00004141"/>
    </source>
</evidence>
<dbReference type="InterPro" id="IPR027469">
    <property type="entry name" value="Cation_efflux_TMD_sf"/>
</dbReference>
<evidence type="ECO:0000256" key="5">
    <source>
        <dbReference type="ARBA" id="ARBA00023136"/>
    </source>
</evidence>
<keyword evidence="3 6" id="KW-0812">Transmembrane</keyword>
<keyword evidence="4 6" id="KW-1133">Transmembrane helix</keyword>
<feature type="domain" description="Cation efflux protein transmembrane" evidence="7">
    <location>
        <begin position="13"/>
        <end position="215"/>
    </location>
</feature>